<dbReference type="Pfam" id="PF13356">
    <property type="entry name" value="Arm-DNA-bind_3"/>
    <property type="match status" value="1"/>
</dbReference>
<keyword evidence="8" id="KW-1185">Reference proteome</keyword>
<keyword evidence="2" id="KW-0229">DNA integration</keyword>
<evidence type="ECO:0000259" key="5">
    <source>
        <dbReference type="PROSITE" id="PS51898"/>
    </source>
</evidence>
<sequence>MPLTDTAVRHAKPSSKDYSLADGLGLSLFVPIRGSKQWHFRYSLHGKQLRISFGTYPEISLKQARERRDSARAAVAQDIDPRQTRRLERQQRASARDNSFEAVAARWHEFRSKKLTPGQKGSSGQSKRYLDRDILPVLGKLTMAEITRLDVLGVVRRIEGRGALVSAGKCRTWLNHIFRYAMAEGIIDVNPASDLDIVAETPPPVRHNPHLQLSELPRFLKRLEDFSGATTTKLGVRLLLLTGVRTGELRAATPEQFDLENGVWFIPAEGVKQLRNRVRNKGEVIPSYIVPLSRQALEIVSCLLKGKGRGRRYLLPHRVEPHEKISENTLNSAIRRMGFVGELTGHGLRGTISTALNELNFNSGWIEAQLSHADTNKVRAAYNHAQYVVQRRSMMQYWADLLDALEYGTSMPEKPVDEGAVLQVSVSNIGSEMELEGLSSNERFRHQSFNQLDER</sequence>
<feature type="domain" description="Tyr recombinase" evidence="5">
    <location>
        <begin position="206"/>
        <end position="395"/>
    </location>
</feature>
<dbReference type="CDD" id="cd00801">
    <property type="entry name" value="INT_P4_C"/>
    <property type="match status" value="1"/>
</dbReference>
<dbReference type="AlphaFoldDB" id="A0A5B2UPJ7"/>
<keyword evidence="3" id="KW-0238">DNA-binding</keyword>
<dbReference type="Proteomes" id="UP000325296">
    <property type="component" value="Unassembled WGS sequence"/>
</dbReference>
<accession>A0A5B2UPJ7</accession>
<dbReference type="Proteomes" id="UP000199620">
    <property type="component" value="Chromosome I"/>
</dbReference>
<dbReference type="InterPro" id="IPR038488">
    <property type="entry name" value="Integrase_DNA-bd_sf"/>
</dbReference>
<name>A0A5B2UPJ7_9PSED</name>
<dbReference type="InterPro" id="IPR050808">
    <property type="entry name" value="Phage_Integrase"/>
</dbReference>
<reference evidence="7 8" key="1">
    <citation type="submission" date="2016-10" db="EMBL/GenBank/DDBJ databases">
        <authorList>
            <person name="Varghese N."/>
            <person name="Submissions S."/>
        </authorList>
    </citation>
    <scope>NUCLEOTIDE SEQUENCE [LARGE SCALE GENOMIC DNA]</scope>
    <source>
        <strain evidence="7 8">BS2771</strain>
    </source>
</reference>
<dbReference type="InterPro" id="IPR002104">
    <property type="entry name" value="Integrase_catalytic"/>
</dbReference>
<dbReference type="InterPro" id="IPR013762">
    <property type="entry name" value="Integrase-like_cat_sf"/>
</dbReference>
<dbReference type="Gene3D" id="1.10.443.10">
    <property type="entry name" value="Intergrase catalytic core"/>
    <property type="match status" value="1"/>
</dbReference>
<dbReference type="InterPro" id="IPR011010">
    <property type="entry name" value="DNA_brk_join_enz"/>
</dbReference>
<comment type="similarity">
    <text evidence="1">Belongs to the 'phage' integrase family.</text>
</comment>
<dbReference type="InterPro" id="IPR025166">
    <property type="entry name" value="Integrase_DNA_bind_dom"/>
</dbReference>
<dbReference type="RefSeq" id="WP_090290702.1">
    <property type="nucleotide sequence ID" value="NZ_BMNU01000006.1"/>
</dbReference>
<dbReference type="Pfam" id="PF00589">
    <property type="entry name" value="Phage_integrase"/>
    <property type="match status" value="1"/>
</dbReference>
<organism evidence="6 9">
    <name type="scientific">Pseudomonas brenneri</name>
    <dbReference type="NCBI Taxonomy" id="129817"/>
    <lineage>
        <taxon>Bacteria</taxon>
        <taxon>Pseudomonadati</taxon>
        <taxon>Pseudomonadota</taxon>
        <taxon>Gammaproteobacteria</taxon>
        <taxon>Pseudomonadales</taxon>
        <taxon>Pseudomonadaceae</taxon>
        <taxon>Pseudomonas</taxon>
    </lineage>
</organism>
<dbReference type="InterPro" id="IPR010998">
    <property type="entry name" value="Integrase_recombinase_N"/>
</dbReference>
<dbReference type="PANTHER" id="PTHR30629">
    <property type="entry name" value="PROPHAGE INTEGRASE"/>
    <property type="match status" value="1"/>
</dbReference>
<reference evidence="6 9" key="2">
    <citation type="submission" date="2019-09" db="EMBL/GenBank/DDBJ databases">
        <title>Draft genome sequence of Pseudomonas brenneri CCUG 51514(T).</title>
        <authorList>
            <person name="Tunovic T."/>
            <person name="Pineiro-Iglesias B."/>
            <person name="Unosson C."/>
            <person name="Inganas E."/>
            <person name="Ohlen M."/>
            <person name="Cardew S."/>
            <person name="Jensie-Markopoulos S."/>
            <person name="Salva-Serra F."/>
            <person name="Jaen-Luchoro D."/>
            <person name="Svensson-Stadler L."/>
            <person name="Chun J."/>
            <person name="Moore E."/>
        </authorList>
    </citation>
    <scope>NUCLEOTIDE SEQUENCE [LARGE SCALE GENOMIC DNA]</scope>
    <source>
        <strain evidence="6 9">CCUG 51514</strain>
    </source>
</reference>
<evidence type="ECO:0000256" key="4">
    <source>
        <dbReference type="ARBA" id="ARBA00023172"/>
    </source>
</evidence>
<dbReference type="InterPro" id="IPR053876">
    <property type="entry name" value="Phage_int_M"/>
</dbReference>
<evidence type="ECO:0000313" key="9">
    <source>
        <dbReference type="Proteomes" id="UP000325296"/>
    </source>
</evidence>
<evidence type="ECO:0000313" key="7">
    <source>
        <dbReference type="EMBL" id="SDU86169.1"/>
    </source>
</evidence>
<protein>
    <submittedName>
        <fullName evidence="6">DUF4102 domain-containing protein</fullName>
    </submittedName>
    <submittedName>
        <fullName evidence="7">Integrase</fullName>
    </submittedName>
</protein>
<gene>
    <name evidence="6" type="ORF">F1720_18430</name>
    <name evidence="7" type="ORF">SAMN04490181_0674</name>
</gene>
<dbReference type="PANTHER" id="PTHR30629:SF2">
    <property type="entry name" value="PROPHAGE INTEGRASE INTS-RELATED"/>
    <property type="match status" value="1"/>
</dbReference>
<evidence type="ECO:0000256" key="3">
    <source>
        <dbReference type="ARBA" id="ARBA00023125"/>
    </source>
</evidence>
<dbReference type="GO" id="GO:0006310">
    <property type="term" value="P:DNA recombination"/>
    <property type="evidence" value="ECO:0007669"/>
    <property type="project" value="UniProtKB-KW"/>
</dbReference>
<dbReference type="GO" id="GO:0003677">
    <property type="term" value="F:DNA binding"/>
    <property type="evidence" value="ECO:0007669"/>
    <property type="project" value="UniProtKB-KW"/>
</dbReference>
<dbReference type="SUPFAM" id="SSF56349">
    <property type="entry name" value="DNA breaking-rejoining enzymes"/>
    <property type="match status" value="1"/>
</dbReference>
<evidence type="ECO:0000313" key="8">
    <source>
        <dbReference type="Proteomes" id="UP000199620"/>
    </source>
</evidence>
<dbReference type="Pfam" id="PF22022">
    <property type="entry name" value="Phage_int_M"/>
    <property type="match status" value="1"/>
</dbReference>
<evidence type="ECO:0000256" key="1">
    <source>
        <dbReference type="ARBA" id="ARBA00008857"/>
    </source>
</evidence>
<dbReference type="EMBL" id="VUOL01000010">
    <property type="protein sequence ID" value="KAA2228591.1"/>
    <property type="molecule type" value="Genomic_DNA"/>
</dbReference>
<proteinExistence type="inferred from homology"/>
<evidence type="ECO:0000256" key="2">
    <source>
        <dbReference type="ARBA" id="ARBA00022908"/>
    </source>
</evidence>
<dbReference type="GO" id="GO:0015074">
    <property type="term" value="P:DNA integration"/>
    <property type="evidence" value="ECO:0007669"/>
    <property type="project" value="UniProtKB-KW"/>
</dbReference>
<dbReference type="PROSITE" id="PS51898">
    <property type="entry name" value="TYR_RECOMBINASE"/>
    <property type="match status" value="1"/>
</dbReference>
<dbReference type="EMBL" id="LT629800">
    <property type="protein sequence ID" value="SDU86169.1"/>
    <property type="molecule type" value="Genomic_DNA"/>
</dbReference>
<dbReference type="Gene3D" id="3.30.160.390">
    <property type="entry name" value="Integrase, DNA-binding domain"/>
    <property type="match status" value="1"/>
</dbReference>
<dbReference type="OrthoDB" id="9795573at2"/>
<dbReference type="Gene3D" id="1.10.150.130">
    <property type="match status" value="1"/>
</dbReference>
<keyword evidence="4" id="KW-0233">DNA recombination</keyword>
<evidence type="ECO:0000313" key="6">
    <source>
        <dbReference type="EMBL" id="KAA2228591.1"/>
    </source>
</evidence>